<dbReference type="EMBL" id="JAAOIW010000003">
    <property type="protein sequence ID" value="NHN30153.1"/>
    <property type="molecule type" value="Genomic_DNA"/>
</dbReference>
<dbReference type="RefSeq" id="WP_166148880.1">
    <property type="nucleotide sequence ID" value="NZ_JAAOIW010000003.1"/>
</dbReference>
<evidence type="ECO:0000256" key="1">
    <source>
        <dbReference type="ARBA" id="ARBA00006622"/>
    </source>
</evidence>
<dbReference type="Proteomes" id="UP001165962">
    <property type="component" value="Unassembled WGS sequence"/>
</dbReference>
<keyword evidence="3" id="KW-1185">Reference proteome</keyword>
<accession>A0ABX0J3C1</accession>
<evidence type="ECO:0008006" key="4">
    <source>
        <dbReference type="Google" id="ProtNLM"/>
    </source>
</evidence>
<dbReference type="Pfam" id="PF05995">
    <property type="entry name" value="CDO_I"/>
    <property type="match status" value="1"/>
</dbReference>
<dbReference type="InterPro" id="IPR010300">
    <property type="entry name" value="CDO_1"/>
</dbReference>
<protein>
    <recommendedName>
        <fullName evidence="4">Cysteine dioxygenase</fullName>
    </recommendedName>
</protein>
<comment type="similarity">
    <text evidence="1">Belongs to the cysteine dioxygenase family.</text>
</comment>
<gene>
    <name evidence="2" type="ORF">G9U52_09930</name>
</gene>
<dbReference type="CDD" id="cd10548">
    <property type="entry name" value="cupin_CDO"/>
    <property type="match status" value="1"/>
</dbReference>
<sequence>MLTHLEERLGRLIQPNVVELGNVLKEIVNIDQRITPYVKEPEQNAYGRNVIYQCEHTEIIVIMLPSHCVTSIHDHGDSIGAGLVVKGRLRNCVFKAQTENLAIEKAEYQFREGQLCFYSRGMIHQIVNSYSDPLILINAYSPPLQNTKVYQLDK</sequence>
<evidence type="ECO:0000313" key="2">
    <source>
        <dbReference type="EMBL" id="NHN30153.1"/>
    </source>
</evidence>
<reference evidence="2" key="1">
    <citation type="submission" date="2020-03" db="EMBL/GenBank/DDBJ databases">
        <title>Draft sequencing of Paenibacilllus sp. S3N08.</title>
        <authorList>
            <person name="Kim D.-U."/>
        </authorList>
    </citation>
    <scope>NUCLEOTIDE SEQUENCE</scope>
    <source>
        <strain evidence="2">S3N08</strain>
    </source>
</reference>
<dbReference type="SUPFAM" id="SSF51182">
    <property type="entry name" value="RmlC-like cupins"/>
    <property type="match status" value="1"/>
</dbReference>
<name>A0ABX0J3C1_9BACL</name>
<dbReference type="Gene3D" id="2.60.120.10">
    <property type="entry name" value="Jelly Rolls"/>
    <property type="match status" value="1"/>
</dbReference>
<comment type="caution">
    <text evidence="2">The sequence shown here is derived from an EMBL/GenBank/DDBJ whole genome shotgun (WGS) entry which is preliminary data.</text>
</comment>
<evidence type="ECO:0000313" key="3">
    <source>
        <dbReference type="Proteomes" id="UP001165962"/>
    </source>
</evidence>
<dbReference type="InterPro" id="IPR014710">
    <property type="entry name" value="RmlC-like_jellyroll"/>
</dbReference>
<dbReference type="InterPro" id="IPR011051">
    <property type="entry name" value="RmlC_Cupin_sf"/>
</dbReference>
<organism evidence="2 3">
    <name type="scientific">Paenibacillus agricola</name>
    <dbReference type="NCBI Taxonomy" id="2716264"/>
    <lineage>
        <taxon>Bacteria</taxon>
        <taxon>Bacillati</taxon>
        <taxon>Bacillota</taxon>
        <taxon>Bacilli</taxon>
        <taxon>Bacillales</taxon>
        <taxon>Paenibacillaceae</taxon>
        <taxon>Paenibacillus</taxon>
    </lineage>
</organism>
<proteinExistence type="inferred from homology"/>